<dbReference type="Pfam" id="PF01053">
    <property type="entry name" value="Cys_Met_Meta_PP"/>
    <property type="match status" value="1"/>
</dbReference>
<protein>
    <submittedName>
        <fullName evidence="6">Cystathionine beta-lyase</fullName>
        <ecNumber evidence="6">4.4.1.8</ecNumber>
    </submittedName>
</protein>
<keyword evidence="3 4" id="KW-0663">Pyridoxal phosphate</keyword>
<dbReference type="EC" id="4.4.1.8" evidence="6"/>
<dbReference type="FunFam" id="3.40.640.10:FF:000009">
    <property type="entry name" value="Cystathionine gamma-synthase homolog"/>
    <property type="match status" value="1"/>
</dbReference>
<evidence type="ECO:0000256" key="3">
    <source>
        <dbReference type="ARBA" id="ARBA00022898"/>
    </source>
</evidence>
<gene>
    <name evidence="6" type="primary">metC</name>
    <name evidence="6" type="ORF">Pan54_43340</name>
</gene>
<keyword evidence="6" id="KW-0456">Lyase</keyword>
<dbReference type="Proteomes" id="UP000316095">
    <property type="component" value="Unassembled WGS sequence"/>
</dbReference>
<dbReference type="InterPro" id="IPR015422">
    <property type="entry name" value="PyrdxlP-dep_Trfase_small"/>
</dbReference>
<comment type="cofactor">
    <cofactor evidence="1 5">
        <name>pyridoxal 5'-phosphate</name>
        <dbReference type="ChEBI" id="CHEBI:597326"/>
    </cofactor>
</comment>
<evidence type="ECO:0000256" key="2">
    <source>
        <dbReference type="ARBA" id="ARBA00009077"/>
    </source>
</evidence>
<dbReference type="PROSITE" id="PS00868">
    <property type="entry name" value="CYS_MET_METAB_PP"/>
    <property type="match status" value="1"/>
</dbReference>
<evidence type="ECO:0000256" key="4">
    <source>
        <dbReference type="PIRSR" id="PIRSR001434-2"/>
    </source>
</evidence>
<comment type="similarity">
    <text evidence="2 5">Belongs to the trans-sulfuration enzymes family.</text>
</comment>
<keyword evidence="7" id="KW-1185">Reference proteome</keyword>
<dbReference type="OrthoDB" id="9780685at2"/>
<dbReference type="InterPro" id="IPR015421">
    <property type="entry name" value="PyrdxlP-dep_Trfase_major"/>
</dbReference>
<dbReference type="FunFam" id="3.90.1150.10:FF:000008">
    <property type="entry name" value="Cystathionine gamma-synthase"/>
    <property type="match status" value="1"/>
</dbReference>
<dbReference type="EMBL" id="SJPG01000001">
    <property type="protein sequence ID" value="TWT63580.1"/>
    <property type="molecule type" value="Genomic_DNA"/>
</dbReference>
<dbReference type="Gene3D" id="3.40.640.10">
    <property type="entry name" value="Type I PLP-dependent aspartate aminotransferase-like (Major domain)"/>
    <property type="match status" value="1"/>
</dbReference>
<dbReference type="GO" id="GO:0019343">
    <property type="term" value="P:cysteine biosynthetic process via cystathionine"/>
    <property type="evidence" value="ECO:0007669"/>
    <property type="project" value="TreeGrafter"/>
</dbReference>
<evidence type="ECO:0000256" key="5">
    <source>
        <dbReference type="RuleBase" id="RU362118"/>
    </source>
</evidence>
<dbReference type="PANTHER" id="PTHR11808">
    <property type="entry name" value="TRANS-SULFURATION ENZYME FAMILY MEMBER"/>
    <property type="match status" value="1"/>
</dbReference>
<dbReference type="PANTHER" id="PTHR11808:SF75">
    <property type="entry name" value="CYSTATHIONINE GAMMA-SYNTHASE"/>
    <property type="match status" value="1"/>
</dbReference>
<evidence type="ECO:0000313" key="6">
    <source>
        <dbReference type="EMBL" id="TWT63580.1"/>
    </source>
</evidence>
<dbReference type="InterPro" id="IPR015424">
    <property type="entry name" value="PyrdxlP-dep_Trfase"/>
</dbReference>
<accession>A0A5C5XKX0</accession>
<dbReference type="GO" id="GO:0019346">
    <property type="term" value="P:transsulfuration"/>
    <property type="evidence" value="ECO:0007669"/>
    <property type="project" value="InterPro"/>
</dbReference>
<reference evidence="6 7" key="1">
    <citation type="submission" date="2019-02" db="EMBL/GenBank/DDBJ databases">
        <title>Deep-cultivation of Planctomycetes and their phenomic and genomic characterization uncovers novel biology.</title>
        <authorList>
            <person name="Wiegand S."/>
            <person name="Jogler M."/>
            <person name="Boedeker C."/>
            <person name="Pinto D."/>
            <person name="Vollmers J."/>
            <person name="Rivas-Marin E."/>
            <person name="Kohn T."/>
            <person name="Peeters S.H."/>
            <person name="Heuer A."/>
            <person name="Rast P."/>
            <person name="Oberbeckmann S."/>
            <person name="Bunk B."/>
            <person name="Jeske O."/>
            <person name="Meyerdierks A."/>
            <person name="Storesund J.E."/>
            <person name="Kallscheuer N."/>
            <person name="Luecker S."/>
            <person name="Lage O.M."/>
            <person name="Pohl T."/>
            <person name="Merkel B.J."/>
            <person name="Hornburger P."/>
            <person name="Mueller R.-W."/>
            <person name="Bruemmer F."/>
            <person name="Labrenz M."/>
            <person name="Spormann A.M."/>
            <person name="Op Den Camp H."/>
            <person name="Overmann J."/>
            <person name="Amann R."/>
            <person name="Jetten M.S.M."/>
            <person name="Mascher T."/>
            <person name="Medema M.H."/>
            <person name="Devos D.P."/>
            <person name="Kaster A.-K."/>
            <person name="Ovreas L."/>
            <person name="Rohde M."/>
            <person name="Galperin M.Y."/>
            <person name="Jogler C."/>
        </authorList>
    </citation>
    <scope>NUCLEOTIDE SEQUENCE [LARGE SCALE GENOMIC DNA]</scope>
    <source>
        <strain evidence="6 7">Pan54</strain>
    </source>
</reference>
<dbReference type="RefSeq" id="WP_146505307.1">
    <property type="nucleotide sequence ID" value="NZ_SJPG01000001.1"/>
</dbReference>
<dbReference type="InterPro" id="IPR000277">
    <property type="entry name" value="Cys/Met-Metab_PyrdxlP-dep_enz"/>
</dbReference>
<dbReference type="GO" id="GO:0003962">
    <property type="term" value="F:cystathionine gamma-synthase activity"/>
    <property type="evidence" value="ECO:0007669"/>
    <property type="project" value="TreeGrafter"/>
</dbReference>
<dbReference type="GO" id="GO:0030170">
    <property type="term" value="F:pyridoxal phosphate binding"/>
    <property type="evidence" value="ECO:0007669"/>
    <property type="project" value="InterPro"/>
</dbReference>
<dbReference type="GO" id="GO:0005737">
    <property type="term" value="C:cytoplasm"/>
    <property type="evidence" value="ECO:0007669"/>
    <property type="project" value="TreeGrafter"/>
</dbReference>
<evidence type="ECO:0000313" key="7">
    <source>
        <dbReference type="Proteomes" id="UP000316095"/>
    </source>
</evidence>
<dbReference type="InterPro" id="IPR054542">
    <property type="entry name" value="Cys_met_metab_PP"/>
</dbReference>
<organism evidence="6 7">
    <name type="scientific">Rubinisphaera italica</name>
    <dbReference type="NCBI Taxonomy" id="2527969"/>
    <lineage>
        <taxon>Bacteria</taxon>
        <taxon>Pseudomonadati</taxon>
        <taxon>Planctomycetota</taxon>
        <taxon>Planctomycetia</taxon>
        <taxon>Planctomycetales</taxon>
        <taxon>Planctomycetaceae</taxon>
        <taxon>Rubinisphaera</taxon>
    </lineage>
</organism>
<dbReference type="PIRSF" id="PIRSF001434">
    <property type="entry name" value="CGS"/>
    <property type="match status" value="1"/>
</dbReference>
<evidence type="ECO:0000256" key="1">
    <source>
        <dbReference type="ARBA" id="ARBA00001933"/>
    </source>
</evidence>
<dbReference type="CDD" id="cd00614">
    <property type="entry name" value="CGS_like"/>
    <property type="match status" value="1"/>
</dbReference>
<dbReference type="Gene3D" id="3.90.1150.10">
    <property type="entry name" value="Aspartate Aminotransferase, domain 1"/>
    <property type="match status" value="1"/>
</dbReference>
<name>A0A5C5XKX0_9PLAN</name>
<dbReference type="AlphaFoldDB" id="A0A5C5XKX0"/>
<sequence length="386" mass="42292">MADSNSKLHFSTRAIHAGVNKDTLFNSCTTPIYTSSTYYWNDLTSNSGYEYTRVANPTRKALEENISSLEGGVGAQAVATGMAAITAVMHLFSSNDHIITGNDIYGGTYRLFADIFTKMGLRFSFVDMSDPEKVKAAICEETKCIWIETPSNPLLNLVDIKVMTDIAKEHNLLTIADNTFLSPYLQRPFELGADVIVHSTTKYLNGHSDVVGGCVVSKTQELADKIAYIVNGLGFGCSPFDAFLVLRGIKTLGPRMEAHQKGAMALARMLDEHPNVEKTYFPGLESHPHHELAKRQQDGFGGMVSFDIKGGRPAAERLFAKVKLFQLAESLGGIESLIEYPETMSHASMTKEARRDAGISESTIRISVGIEHPDDLIADMKQALEG</sequence>
<feature type="modified residue" description="N6-(pyridoxal phosphate)lysine" evidence="4">
    <location>
        <position position="202"/>
    </location>
</feature>
<dbReference type="SUPFAM" id="SSF53383">
    <property type="entry name" value="PLP-dependent transferases"/>
    <property type="match status" value="1"/>
</dbReference>
<comment type="caution">
    <text evidence="6">The sequence shown here is derived from an EMBL/GenBank/DDBJ whole genome shotgun (WGS) entry which is preliminary data.</text>
</comment>
<dbReference type="GO" id="GO:0004123">
    <property type="term" value="F:cystathionine gamma-lyase activity"/>
    <property type="evidence" value="ECO:0007669"/>
    <property type="project" value="TreeGrafter"/>
</dbReference>
<proteinExistence type="inferred from homology"/>